<evidence type="ECO:0000256" key="9">
    <source>
        <dbReference type="ARBA" id="ARBA00023136"/>
    </source>
</evidence>
<keyword evidence="7 10" id="KW-1133">Transmembrane helix</keyword>
<evidence type="ECO:0000313" key="13">
    <source>
        <dbReference type="EMBL" id="RRJ90844.1"/>
    </source>
</evidence>
<dbReference type="PANTHER" id="PTHR30540">
    <property type="entry name" value="OSMOTIC STRESS POTASSIUM TRANSPORTER"/>
    <property type="match status" value="1"/>
</dbReference>
<keyword evidence="14" id="KW-1185">Reference proteome</keyword>
<keyword evidence="5" id="KW-0769">Symport</keyword>
<evidence type="ECO:0000256" key="2">
    <source>
        <dbReference type="ARBA" id="ARBA00022448"/>
    </source>
</evidence>
<dbReference type="Proteomes" id="UP000271937">
    <property type="component" value="Unassembled WGS sequence"/>
</dbReference>
<dbReference type="InterPro" id="IPR053951">
    <property type="entry name" value="K_trans_N"/>
</dbReference>
<feature type="transmembrane region" description="Helical" evidence="10">
    <location>
        <begin position="164"/>
        <end position="189"/>
    </location>
</feature>
<dbReference type="GO" id="GO:0016020">
    <property type="term" value="C:membrane"/>
    <property type="evidence" value="ECO:0007669"/>
    <property type="project" value="UniProtKB-SubCell"/>
</dbReference>
<keyword evidence="9 10" id="KW-0472">Membrane</keyword>
<reference evidence="13 14" key="1">
    <citation type="submission" date="2018-11" db="EMBL/GenBank/DDBJ databases">
        <title>Flavobacterium sp. nov., YIM 102600 draft genome.</title>
        <authorList>
            <person name="Li G."/>
            <person name="Jiang Y."/>
        </authorList>
    </citation>
    <scope>NUCLEOTIDE SEQUENCE [LARGE SCALE GENOMIC DNA]</scope>
    <source>
        <strain evidence="13 14">YIM 102600</strain>
    </source>
</reference>
<comment type="caution">
    <text evidence="13">The sequence shown here is derived from an EMBL/GenBank/DDBJ whole genome shotgun (WGS) entry which is preliminary data.</text>
</comment>
<dbReference type="InterPro" id="IPR003855">
    <property type="entry name" value="K+_transporter"/>
</dbReference>
<evidence type="ECO:0000256" key="6">
    <source>
        <dbReference type="ARBA" id="ARBA00022958"/>
    </source>
</evidence>
<feature type="transmembrane region" description="Helical" evidence="10">
    <location>
        <begin position="239"/>
        <end position="261"/>
    </location>
</feature>
<dbReference type="GO" id="GO:0015079">
    <property type="term" value="F:potassium ion transmembrane transporter activity"/>
    <property type="evidence" value="ECO:0007669"/>
    <property type="project" value="InterPro"/>
</dbReference>
<evidence type="ECO:0000256" key="4">
    <source>
        <dbReference type="ARBA" id="ARBA00022692"/>
    </source>
</evidence>
<dbReference type="Pfam" id="PF22776">
    <property type="entry name" value="K_trans_C"/>
    <property type="match status" value="1"/>
</dbReference>
<comment type="subcellular location">
    <subcellularLocation>
        <location evidence="1">Membrane</location>
        <topology evidence="1">Multi-pass membrane protein</topology>
    </subcellularLocation>
</comment>
<evidence type="ECO:0000259" key="12">
    <source>
        <dbReference type="Pfam" id="PF22776"/>
    </source>
</evidence>
<evidence type="ECO:0000256" key="3">
    <source>
        <dbReference type="ARBA" id="ARBA00022538"/>
    </source>
</evidence>
<feature type="transmembrane region" description="Helical" evidence="10">
    <location>
        <begin position="49"/>
        <end position="74"/>
    </location>
</feature>
<protein>
    <submittedName>
        <fullName evidence="13">Potassium transporter Kup</fullName>
    </submittedName>
</protein>
<dbReference type="OrthoDB" id="9805577at2"/>
<feature type="transmembrane region" description="Helical" evidence="10">
    <location>
        <begin position="12"/>
        <end position="29"/>
    </location>
</feature>
<feature type="transmembrane region" description="Helical" evidence="10">
    <location>
        <begin position="416"/>
        <end position="435"/>
    </location>
</feature>
<evidence type="ECO:0000256" key="7">
    <source>
        <dbReference type="ARBA" id="ARBA00022989"/>
    </source>
</evidence>
<feature type="transmembrane region" description="Helical" evidence="10">
    <location>
        <begin position="132"/>
        <end position="152"/>
    </location>
</feature>
<feature type="domain" description="K+ potassium transporter integral membrane" evidence="11">
    <location>
        <begin position="18"/>
        <end position="443"/>
    </location>
</feature>
<dbReference type="PANTHER" id="PTHR30540:SF83">
    <property type="entry name" value="K+ POTASSIUM TRANSPORTER"/>
    <property type="match status" value="1"/>
</dbReference>
<dbReference type="InterPro" id="IPR053952">
    <property type="entry name" value="K_trans_C"/>
</dbReference>
<keyword evidence="3" id="KW-0633">Potassium transport</keyword>
<proteinExistence type="predicted"/>
<dbReference type="EMBL" id="RQVR01000010">
    <property type="protein sequence ID" value="RRJ90844.1"/>
    <property type="molecule type" value="Genomic_DNA"/>
</dbReference>
<feature type="transmembrane region" description="Helical" evidence="10">
    <location>
        <begin position="281"/>
        <end position="309"/>
    </location>
</feature>
<evidence type="ECO:0000259" key="11">
    <source>
        <dbReference type="Pfam" id="PF02705"/>
    </source>
</evidence>
<dbReference type="AlphaFoldDB" id="A0A3P3W819"/>
<gene>
    <name evidence="13" type="ORF">EG849_10055</name>
</gene>
<feature type="domain" description="K+ potassium transporter C-terminal" evidence="12">
    <location>
        <begin position="473"/>
        <end position="629"/>
    </location>
</feature>
<feature type="transmembrane region" description="Helical" evidence="10">
    <location>
        <begin position="330"/>
        <end position="350"/>
    </location>
</feature>
<dbReference type="Pfam" id="PF02705">
    <property type="entry name" value="K_trans"/>
    <property type="match status" value="1"/>
</dbReference>
<keyword evidence="8" id="KW-0406">Ion transport</keyword>
<keyword evidence="6" id="KW-0630">Potassium</keyword>
<name>A0A3P3W819_9FLAO</name>
<feature type="transmembrane region" description="Helical" evidence="10">
    <location>
        <begin position="209"/>
        <end position="227"/>
    </location>
</feature>
<keyword evidence="4 10" id="KW-0812">Transmembrane</keyword>
<evidence type="ECO:0000256" key="5">
    <source>
        <dbReference type="ARBA" id="ARBA00022847"/>
    </source>
</evidence>
<feature type="transmembrane region" description="Helical" evidence="10">
    <location>
        <begin position="388"/>
        <end position="410"/>
    </location>
</feature>
<dbReference type="GO" id="GO:0015293">
    <property type="term" value="F:symporter activity"/>
    <property type="evidence" value="ECO:0007669"/>
    <property type="project" value="UniProtKB-KW"/>
</dbReference>
<evidence type="ECO:0000313" key="14">
    <source>
        <dbReference type="Proteomes" id="UP000271937"/>
    </source>
</evidence>
<keyword evidence="2" id="KW-0813">Transport</keyword>
<sequence>MHSNSITFHQKITLAGSLIAVGIVFGDIGTSPLYTLNAVFHNRVISETIALGSLSCIFWTLFFQTTLKYVIIALQADNHGEGGILSLYALIKRYWGRWLLFPAMAGGAFLMADSIITPPISVASAIEGVQMVIPGFDTVPVIIAIIIGIFVFQQFGTDSIGKIFGPAMVVWFGFIAVIGFISLMGNLSVLKALNPYYGYKMLVEEPRGFWLLGSIFLCTTGAEALYSDMGHCGRNNIRVSWIFIKTALVLCYAGQTAWLMDHIGESIGTVSPFYHIVPRELFWPSLVIATVAAIIASQALISGCFTLISEAICLGLWPRHRVLFPGSIKGQLYIPAINWALMGGCLFMVLYFRESIKMEAAYGLSVTLTMIMSTVLIYCYLRVKRVPLVYVMVVTLLFACIEFSFLIANLQKIAQGGWITLGIGSTLFLIMFIWWKGQRIRAALIEFTDIAAHLPSLRKLRSDRGIPKFAPNIVFLTHSKSLHRLEKNLINSIFSYGTPKRADNYWFLHVNVLEVPYGVSYEISSIAKDCVHFVNFDLGFHEEPRIGLYFRQVVQEMVASREVVISEAGAFQYGQSTAGDFKIIIRDSFLSYDNNMPLLTDFIMKGYYNLKHLSVKEESNFGLDQSNLVVEKYPLVVTLHQGSELKRKSFATHEADI</sequence>
<feature type="transmembrane region" description="Helical" evidence="10">
    <location>
        <begin position="94"/>
        <end position="112"/>
    </location>
</feature>
<feature type="transmembrane region" description="Helical" evidence="10">
    <location>
        <begin position="362"/>
        <end position="381"/>
    </location>
</feature>
<evidence type="ECO:0000256" key="8">
    <source>
        <dbReference type="ARBA" id="ARBA00023065"/>
    </source>
</evidence>
<accession>A0A3P3W819</accession>
<evidence type="ECO:0000256" key="1">
    <source>
        <dbReference type="ARBA" id="ARBA00004141"/>
    </source>
</evidence>
<evidence type="ECO:0000256" key="10">
    <source>
        <dbReference type="SAM" id="Phobius"/>
    </source>
</evidence>
<organism evidence="13 14">
    <name type="scientific">Flavobacterium macacae</name>
    <dbReference type="NCBI Taxonomy" id="2488993"/>
    <lineage>
        <taxon>Bacteria</taxon>
        <taxon>Pseudomonadati</taxon>
        <taxon>Bacteroidota</taxon>
        <taxon>Flavobacteriia</taxon>
        <taxon>Flavobacteriales</taxon>
        <taxon>Flavobacteriaceae</taxon>
        <taxon>Flavobacterium</taxon>
    </lineage>
</organism>